<dbReference type="InterPro" id="IPR010343">
    <property type="entry name" value="ArAE_1"/>
</dbReference>
<keyword evidence="2" id="KW-1003">Cell membrane</keyword>
<dbReference type="Proteomes" id="UP000254634">
    <property type="component" value="Unassembled WGS sequence"/>
</dbReference>
<dbReference type="RefSeq" id="WP_018371950.1">
    <property type="nucleotide sequence ID" value="NZ_UHFR01000005.1"/>
</dbReference>
<dbReference type="InterPro" id="IPR052984">
    <property type="entry name" value="UPF0421"/>
</dbReference>
<dbReference type="PANTHER" id="PTHR40064">
    <property type="entry name" value="MEMBRANE PROTEIN-RELATED"/>
    <property type="match status" value="1"/>
</dbReference>
<evidence type="ECO:0000256" key="2">
    <source>
        <dbReference type="ARBA" id="ARBA00022475"/>
    </source>
</evidence>
<keyword evidence="4 6" id="KW-1133">Transmembrane helix</keyword>
<dbReference type="STRING" id="1123307.GCA_000380065_01245"/>
<feature type="transmembrane region" description="Helical" evidence="6">
    <location>
        <begin position="59"/>
        <end position="87"/>
    </location>
</feature>
<comment type="subcellular location">
    <subcellularLocation>
        <location evidence="1">Cell membrane</location>
        <topology evidence="1">Multi-pass membrane protein</topology>
    </subcellularLocation>
</comment>
<dbReference type="InterPro" id="IPR021062">
    <property type="entry name" value="ArAE_1_C"/>
</dbReference>
<feature type="transmembrane region" description="Helical" evidence="6">
    <location>
        <begin position="124"/>
        <end position="141"/>
    </location>
</feature>
<feature type="domain" description="Putative aromatic acid exporter C-terminal" evidence="7">
    <location>
        <begin position="146"/>
        <end position="308"/>
    </location>
</feature>
<evidence type="ECO:0000259" key="7">
    <source>
        <dbReference type="Pfam" id="PF11728"/>
    </source>
</evidence>
<dbReference type="GO" id="GO:0005886">
    <property type="term" value="C:plasma membrane"/>
    <property type="evidence" value="ECO:0007669"/>
    <property type="project" value="UniProtKB-SubCell"/>
</dbReference>
<evidence type="ECO:0000313" key="9">
    <source>
        <dbReference type="Proteomes" id="UP000254634"/>
    </source>
</evidence>
<keyword evidence="3 6" id="KW-0812">Transmembrane</keyword>
<gene>
    <name evidence="8" type="ORF">NCTC13765_01010</name>
</gene>
<dbReference type="AlphaFoldDB" id="A0A380KZH3"/>
<dbReference type="PANTHER" id="PTHR40064:SF1">
    <property type="entry name" value="MEMBRANE PROTEIN"/>
    <property type="match status" value="1"/>
</dbReference>
<evidence type="ECO:0000256" key="1">
    <source>
        <dbReference type="ARBA" id="ARBA00004651"/>
    </source>
</evidence>
<dbReference type="Pfam" id="PF11728">
    <property type="entry name" value="ArAE_1_C"/>
    <property type="match status" value="1"/>
</dbReference>
<keyword evidence="9" id="KW-1185">Reference proteome</keyword>
<dbReference type="InterPro" id="IPR038323">
    <property type="entry name" value="ArAE_1_C_sf"/>
</dbReference>
<evidence type="ECO:0000256" key="3">
    <source>
        <dbReference type="ARBA" id="ARBA00022692"/>
    </source>
</evidence>
<evidence type="ECO:0000256" key="5">
    <source>
        <dbReference type="ARBA" id="ARBA00023136"/>
    </source>
</evidence>
<sequence length="317" mass="36497">MSLLQRTVKLTLATVIAIWLAQILGLKYASSAGIIAILSLLDTRRSSLKAASKRLFSTLLALNLAVLAFKFLGFQLPALGLYLALYIPLAYHLRWELGIAPSTVLVTHLLSEQSVSPSLLGNELALFLIGALVALAFNSYMPSKQKEIELFHQQIEEQLKKILLRFQHFLLTGDGSNDAKLIKELDQQLEQALQVVYHDRHNQVFQQTNYEVHYFEMRQRQNKILQDMASDINHCQFEGEESRILAQLFAKTAQQLSQTNPAHDLLAEIEHFHQTFDQRPLPQTRAEFETRAQLFQLLRDMERFIQLKVDFYERYKD</sequence>
<dbReference type="EMBL" id="UHFR01000005">
    <property type="protein sequence ID" value="SUN76517.1"/>
    <property type="molecule type" value="Genomic_DNA"/>
</dbReference>
<protein>
    <submittedName>
        <fullName evidence="8">Membrane protein</fullName>
    </submittedName>
</protein>
<feature type="transmembrane region" description="Helical" evidence="6">
    <location>
        <begin position="12"/>
        <end position="38"/>
    </location>
</feature>
<dbReference type="OrthoDB" id="357521at2"/>
<reference evidence="8" key="1">
    <citation type="submission" date="2018-06" db="EMBL/GenBank/DDBJ databases">
        <authorList>
            <consortium name="Pathogen Informatics"/>
            <person name="Doyle S."/>
        </authorList>
    </citation>
    <scope>NUCLEOTIDE SEQUENCE [LARGE SCALE GENOMIC DNA]</scope>
    <source>
        <strain evidence="8">NCTC13765</strain>
    </source>
</reference>
<accession>A0A380KZH3</accession>
<evidence type="ECO:0000313" key="8">
    <source>
        <dbReference type="EMBL" id="SUN76517.1"/>
    </source>
</evidence>
<proteinExistence type="predicted"/>
<dbReference type="Pfam" id="PF06081">
    <property type="entry name" value="ArAE_1"/>
    <property type="match status" value="1"/>
</dbReference>
<name>A0A380KZH3_9STRE</name>
<dbReference type="Gene3D" id="1.20.120.940">
    <property type="entry name" value="Putative aromatic acid exporter, C-terminal domain"/>
    <property type="match status" value="1"/>
</dbReference>
<keyword evidence="5 6" id="KW-0472">Membrane</keyword>
<organism evidence="8 9">
    <name type="scientific">Streptococcus massiliensis</name>
    <dbReference type="NCBI Taxonomy" id="313439"/>
    <lineage>
        <taxon>Bacteria</taxon>
        <taxon>Bacillati</taxon>
        <taxon>Bacillota</taxon>
        <taxon>Bacilli</taxon>
        <taxon>Lactobacillales</taxon>
        <taxon>Streptococcaceae</taxon>
        <taxon>Streptococcus</taxon>
    </lineage>
</organism>
<evidence type="ECO:0000256" key="6">
    <source>
        <dbReference type="SAM" id="Phobius"/>
    </source>
</evidence>
<evidence type="ECO:0000256" key="4">
    <source>
        <dbReference type="ARBA" id="ARBA00022989"/>
    </source>
</evidence>